<dbReference type="AlphaFoldDB" id="A0AAD7NTM9"/>
<keyword evidence="2" id="KW-1185">Reference proteome</keyword>
<name>A0AAD7NTM9_9AGAR</name>
<sequence length="208" mass="24082">MAHQEFINCAAFNAAIEVLLRLLLSRRDLIKSQGSFHVISHASSDQPLNAPIGLNRFKHQPFNARSQELWSHDPRCSYSRRAYRLTLDYVDSSYSSPKGGIYGVFVRRARNAGTMPEWYIPGMQRPSSYSAPNHDQLERVRRIYCMRSATFCGYVSWKITSSFKLTRLYTRIRGKVGARIELNFTALPNNRKKPRFMILDHFMEAREG</sequence>
<comment type="caution">
    <text evidence="1">The sequence shown here is derived from an EMBL/GenBank/DDBJ whole genome shotgun (WGS) entry which is preliminary data.</text>
</comment>
<evidence type="ECO:0000313" key="1">
    <source>
        <dbReference type="EMBL" id="KAJ7775433.1"/>
    </source>
</evidence>
<evidence type="ECO:0000313" key="2">
    <source>
        <dbReference type="Proteomes" id="UP001215598"/>
    </source>
</evidence>
<dbReference type="Proteomes" id="UP001215598">
    <property type="component" value="Unassembled WGS sequence"/>
</dbReference>
<gene>
    <name evidence="1" type="ORF">B0H16DRAFT_1450064</name>
</gene>
<organism evidence="1 2">
    <name type="scientific">Mycena metata</name>
    <dbReference type="NCBI Taxonomy" id="1033252"/>
    <lineage>
        <taxon>Eukaryota</taxon>
        <taxon>Fungi</taxon>
        <taxon>Dikarya</taxon>
        <taxon>Basidiomycota</taxon>
        <taxon>Agaricomycotina</taxon>
        <taxon>Agaricomycetes</taxon>
        <taxon>Agaricomycetidae</taxon>
        <taxon>Agaricales</taxon>
        <taxon>Marasmiineae</taxon>
        <taxon>Mycenaceae</taxon>
        <taxon>Mycena</taxon>
    </lineage>
</organism>
<proteinExistence type="predicted"/>
<accession>A0AAD7NTM9</accession>
<reference evidence="1" key="1">
    <citation type="submission" date="2023-03" db="EMBL/GenBank/DDBJ databases">
        <title>Massive genome expansion in bonnet fungi (Mycena s.s.) driven by repeated elements and novel gene families across ecological guilds.</title>
        <authorList>
            <consortium name="Lawrence Berkeley National Laboratory"/>
            <person name="Harder C.B."/>
            <person name="Miyauchi S."/>
            <person name="Viragh M."/>
            <person name="Kuo A."/>
            <person name="Thoen E."/>
            <person name="Andreopoulos B."/>
            <person name="Lu D."/>
            <person name="Skrede I."/>
            <person name="Drula E."/>
            <person name="Henrissat B."/>
            <person name="Morin E."/>
            <person name="Kohler A."/>
            <person name="Barry K."/>
            <person name="LaButti K."/>
            <person name="Morin E."/>
            <person name="Salamov A."/>
            <person name="Lipzen A."/>
            <person name="Mereny Z."/>
            <person name="Hegedus B."/>
            <person name="Baldrian P."/>
            <person name="Stursova M."/>
            <person name="Weitz H."/>
            <person name="Taylor A."/>
            <person name="Grigoriev I.V."/>
            <person name="Nagy L.G."/>
            <person name="Martin F."/>
            <person name="Kauserud H."/>
        </authorList>
    </citation>
    <scope>NUCLEOTIDE SEQUENCE</scope>
    <source>
        <strain evidence="1">CBHHK182m</strain>
    </source>
</reference>
<protein>
    <submittedName>
        <fullName evidence="1">Uncharacterized protein</fullName>
    </submittedName>
</protein>
<dbReference type="EMBL" id="JARKIB010000010">
    <property type="protein sequence ID" value="KAJ7775433.1"/>
    <property type="molecule type" value="Genomic_DNA"/>
</dbReference>